<name>A0A401UYC9_9CELL</name>
<comment type="caution">
    <text evidence="1">The sequence shown here is derived from an EMBL/GenBank/DDBJ whole genome shotgun (WGS) entry which is preliminary data.</text>
</comment>
<protein>
    <submittedName>
        <fullName evidence="1">Uncharacterized protein</fullName>
    </submittedName>
</protein>
<keyword evidence="2" id="KW-1185">Reference proteome</keyword>
<dbReference type="AlphaFoldDB" id="A0A401UYC9"/>
<accession>A0A401UYC9</accession>
<dbReference type="EMBL" id="BHYL01000090">
    <property type="protein sequence ID" value="GCD19697.1"/>
    <property type="molecule type" value="Genomic_DNA"/>
</dbReference>
<gene>
    <name evidence="1" type="ORF">CTKZ_12590</name>
</gene>
<organism evidence="1 2">
    <name type="scientific">Cellulomonas algicola</name>
    <dbReference type="NCBI Taxonomy" id="2071633"/>
    <lineage>
        <taxon>Bacteria</taxon>
        <taxon>Bacillati</taxon>
        <taxon>Actinomycetota</taxon>
        <taxon>Actinomycetes</taxon>
        <taxon>Micrococcales</taxon>
        <taxon>Cellulomonadaceae</taxon>
        <taxon>Cellulomonas</taxon>
    </lineage>
</organism>
<dbReference type="Proteomes" id="UP000288246">
    <property type="component" value="Unassembled WGS sequence"/>
</dbReference>
<dbReference type="RefSeq" id="WP_124342231.1">
    <property type="nucleotide sequence ID" value="NZ_BHYL01000090.1"/>
</dbReference>
<evidence type="ECO:0000313" key="2">
    <source>
        <dbReference type="Proteomes" id="UP000288246"/>
    </source>
</evidence>
<proteinExistence type="predicted"/>
<reference evidence="1 2" key="1">
    <citation type="submission" date="2018-11" db="EMBL/GenBank/DDBJ databases">
        <title>Draft genome sequence of Cellulomonas takizawaensis strain TKZ-21.</title>
        <authorList>
            <person name="Yamamura H."/>
            <person name="Hayashi T."/>
            <person name="Hamada M."/>
            <person name="Serisawa Y."/>
            <person name="Matsuyama K."/>
            <person name="Nakagawa Y."/>
            <person name="Otoguro M."/>
            <person name="Yanagida F."/>
            <person name="Hayakawa M."/>
        </authorList>
    </citation>
    <scope>NUCLEOTIDE SEQUENCE [LARGE SCALE GENOMIC DNA]</scope>
    <source>
        <strain evidence="1 2">TKZ-21</strain>
    </source>
</reference>
<dbReference type="OrthoDB" id="4566578at2"/>
<sequence length="66" mass="7372">MSKTIGFRPGPAELDVLARAAEHGTSTSDAIKRGLALLDREMWWQGARDDMERLADEDLTTEPDAW</sequence>
<evidence type="ECO:0000313" key="1">
    <source>
        <dbReference type="EMBL" id="GCD19697.1"/>
    </source>
</evidence>